<accession>A0ABQ9H5X6</accession>
<evidence type="ECO:0000313" key="1">
    <source>
        <dbReference type="EMBL" id="KAJ8879563.1"/>
    </source>
</evidence>
<name>A0ABQ9H5X6_9NEOP</name>
<keyword evidence="2" id="KW-1185">Reference proteome</keyword>
<dbReference type="EMBL" id="JARBHB010000007">
    <property type="protein sequence ID" value="KAJ8879563.1"/>
    <property type="molecule type" value="Genomic_DNA"/>
</dbReference>
<evidence type="ECO:0000313" key="2">
    <source>
        <dbReference type="Proteomes" id="UP001159363"/>
    </source>
</evidence>
<comment type="caution">
    <text evidence="1">The sequence shown here is derived from an EMBL/GenBank/DDBJ whole genome shotgun (WGS) entry which is preliminary data.</text>
</comment>
<gene>
    <name evidence="1" type="ORF">PR048_020171</name>
</gene>
<proteinExistence type="predicted"/>
<dbReference type="Proteomes" id="UP001159363">
    <property type="component" value="Chromosome 6"/>
</dbReference>
<reference evidence="1 2" key="1">
    <citation type="submission" date="2023-02" db="EMBL/GenBank/DDBJ databases">
        <title>LHISI_Scaffold_Assembly.</title>
        <authorList>
            <person name="Stuart O.P."/>
            <person name="Cleave R."/>
            <person name="Magrath M.J.L."/>
            <person name="Mikheyev A.S."/>
        </authorList>
    </citation>
    <scope>NUCLEOTIDE SEQUENCE [LARGE SCALE GENOMIC DNA]</scope>
    <source>
        <strain evidence="1">Daus_M_001</strain>
        <tissue evidence="1">Leg muscle</tissue>
    </source>
</reference>
<organism evidence="1 2">
    <name type="scientific">Dryococelus australis</name>
    <dbReference type="NCBI Taxonomy" id="614101"/>
    <lineage>
        <taxon>Eukaryota</taxon>
        <taxon>Metazoa</taxon>
        <taxon>Ecdysozoa</taxon>
        <taxon>Arthropoda</taxon>
        <taxon>Hexapoda</taxon>
        <taxon>Insecta</taxon>
        <taxon>Pterygota</taxon>
        <taxon>Neoptera</taxon>
        <taxon>Polyneoptera</taxon>
        <taxon>Phasmatodea</taxon>
        <taxon>Verophasmatodea</taxon>
        <taxon>Anareolatae</taxon>
        <taxon>Phasmatidae</taxon>
        <taxon>Eurycanthinae</taxon>
        <taxon>Dryococelus</taxon>
    </lineage>
</organism>
<protein>
    <submittedName>
        <fullName evidence="1">Uncharacterized protein</fullName>
    </submittedName>
</protein>
<sequence>MSVNFSHDVLRVRCPMLLSFTPVSYVEIGDLVKKLLKETKVSEKEMQVFRFDCRKVLISVIGKVRKRSGVS</sequence>